<name>A0AA88EYJ2_RHIRH</name>
<accession>A0AA88EYJ2</accession>
<comment type="caution">
    <text evidence="1">The sequence shown here is derived from an EMBL/GenBank/DDBJ whole genome shotgun (WGS) entry which is preliminary data.</text>
</comment>
<proteinExistence type="predicted"/>
<dbReference type="EMBL" id="QRFF01000004">
    <property type="protein sequence ID" value="KAA3500823.1"/>
    <property type="molecule type" value="Genomic_DNA"/>
</dbReference>
<reference evidence="1 2" key="1">
    <citation type="submission" date="2018-08" db="EMBL/GenBank/DDBJ databases">
        <title>Crown Gall in kiwifruit.</title>
        <authorList>
            <person name="Visnovsky S.B."/>
            <person name="Pitman A.R."/>
        </authorList>
    </citation>
    <scope>NUCLEOTIDE SEQUENCE [LARGE SCALE GENOMIC DNA]</scope>
    <source>
        <strain evidence="1 2">SBV_302_78_2</strain>
    </source>
</reference>
<sequence>MPLVLALAGGITHSPQRSLPWRSGLKADLTRPSPGITTFDLVLEVKSQMPGFLVIQVAQQLFD</sequence>
<protein>
    <submittedName>
        <fullName evidence="1">Uncharacterized protein</fullName>
    </submittedName>
</protein>
<evidence type="ECO:0000313" key="2">
    <source>
        <dbReference type="Proteomes" id="UP000473658"/>
    </source>
</evidence>
<gene>
    <name evidence="1" type="ORF">DXM27_16600</name>
</gene>
<evidence type="ECO:0000313" key="1">
    <source>
        <dbReference type="EMBL" id="KAA3500823.1"/>
    </source>
</evidence>
<dbReference type="Proteomes" id="UP000473658">
    <property type="component" value="Unassembled WGS sequence"/>
</dbReference>
<dbReference type="AlphaFoldDB" id="A0AA88EYJ2"/>
<organism evidence="1 2">
    <name type="scientific">Rhizobium rhizogenes</name>
    <name type="common">Agrobacterium rhizogenes</name>
    <dbReference type="NCBI Taxonomy" id="359"/>
    <lineage>
        <taxon>Bacteria</taxon>
        <taxon>Pseudomonadati</taxon>
        <taxon>Pseudomonadota</taxon>
        <taxon>Alphaproteobacteria</taxon>
        <taxon>Hyphomicrobiales</taxon>
        <taxon>Rhizobiaceae</taxon>
        <taxon>Rhizobium/Agrobacterium group</taxon>
        <taxon>Rhizobium</taxon>
    </lineage>
</organism>